<dbReference type="SUPFAM" id="SSF53474">
    <property type="entry name" value="alpha/beta-Hydrolases"/>
    <property type="match status" value="1"/>
</dbReference>
<dbReference type="InterPro" id="IPR050300">
    <property type="entry name" value="GDXG_lipolytic_enzyme"/>
</dbReference>
<feature type="chain" id="PRO_5046000912" evidence="2">
    <location>
        <begin position="20"/>
        <end position="365"/>
    </location>
</feature>
<keyword evidence="5" id="KW-1185">Reference proteome</keyword>
<dbReference type="PANTHER" id="PTHR48081">
    <property type="entry name" value="AB HYDROLASE SUPERFAMILY PROTEIN C4A8.06C"/>
    <property type="match status" value="1"/>
</dbReference>
<protein>
    <submittedName>
        <fullName evidence="4">Alpha/beta hydrolase</fullName>
    </submittedName>
</protein>
<accession>A0ABU4WED9</accession>
<evidence type="ECO:0000259" key="3">
    <source>
        <dbReference type="Pfam" id="PF20434"/>
    </source>
</evidence>
<dbReference type="RefSeq" id="WP_370396381.1">
    <property type="nucleotide sequence ID" value="NZ_JALBUT010000002.1"/>
</dbReference>
<proteinExistence type="predicted"/>
<evidence type="ECO:0000313" key="4">
    <source>
        <dbReference type="EMBL" id="MDX8414934.1"/>
    </source>
</evidence>
<reference evidence="4 5" key="1">
    <citation type="submission" date="2022-03" db="EMBL/GenBank/DDBJ databases">
        <title>Novel taxa within the pig intestine.</title>
        <authorList>
            <person name="Wylensek D."/>
            <person name="Bishof K."/>
            <person name="Afrizal A."/>
            <person name="Clavel T."/>
        </authorList>
    </citation>
    <scope>NUCLEOTIDE SEQUENCE [LARGE SCALE GENOMIC DNA]</scope>
    <source>
        <strain evidence="4 5">CLA-KB-P66</strain>
    </source>
</reference>
<dbReference type="EMBL" id="JALBUT010000002">
    <property type="protein sequence ID" value="MDX8414934.1"/>
    <property type="molecule type" value="Genomic_DNA"/>
</dbReference>
<evidence type="ECO:0000313" key="5">
    <source>
        <dbReference type="Proteomes" id="UP001275932"/>
    </source>
</evidence>
<sequence>MKKVLVALLAASLISGVFAQSAQEREAKKLAEIKQRADRLYKGLNVERDVVYKKFKGKDVTMDIVLPREQKFKGGAPILVNIHGGGWNGGDRYHVGGPWAKALNEKGIAVATISYTFAEDGKTDITNCITDVKDALRFLVKNSKKYGIDPTRMITTGHSAGGHLSLLAALSPNDKFVGDPSLKKYEPKFVGAIGFAPAVSFVNPEADYKGTVSYGAGCFARLMGGSLDEIRKFQKECEGNSFEFLKEKNPKDKRIALAEEVSPINYLSRSSCPVLIIHGSKDDLVSYKASKLMAEKAKKLGADLIYIEVTGADHGLGGAKIPQTDEEKAANIQRFEEISVSKDAQGKIRDLFLLRHMLDGVEPLK</sequence>
<name>A0ABU4WED9_9BACT</name>
<keyword evidence="2" id="KW-0732">Signal</keyword>
<feature type="domain" description="BD-FAE-like" evidence="3">
    <location>
        <begin position="62"/>
        <end position="296"/>
    </location>
</feature>
<comment type="caution">
    <text evidence="4">The sequence shown here is derived from an EMBL/GenBank/DDBJ whole genome shotgun (WGS) entry which is preliminary data.</text>
</comment>
<evidence type="ECO:0000256" key="1">
    <source>
        <dbReference type="ARBA" id="ARBA00022801"/>
    </source>
</evidence>
<dbReference type="Pfam" id="PF20434">
    <property type="entry name" value="BD-FAE"/>
    <property type="match status" value="1"/>
</dbReference>
<dbReference type="GO" id="GO:0016787">
    <property type="term" value="F:hydrolase activity"/>
    <property type="evidence" value="ECO:0007669"/>
    <property type="project" value="UniProtKB-KW"/>
</dbReference>
<dbReference type="Proteomes" id="UP001275932">
    <property type="component" value="Unassembled WGS sequence"/>
</dbReference>
<evidence type="ECO:0000256" key="2">
    <source>
        <dbReference type="SAM" id="SignalP"/>
    </source>
</evidence>
<dbReference type="InterPro" id="IPR049492">
    <property type="entry name" value="BD-FAE-like_dom"/>
</dbReference>
<organism evidence="4 5">
    <name type="scientific">Intestinicryptomonas porci</name>
    <dbReference type="NCBI Taxonomy" id="2926320"/>
    <lineage>
        <taxon>Bacteria</taxon>
        <taxon>Pseudomonadati</taxon>
        <taxon>Verrucomicrobiota</taxon>
        <taxon>Opitutia</taxon>
        <taxon>Opitutales</taxon>
        <taxon>Intestinicryptomonaceae</taxon>
        <taxon>Intestinicryptomonas</taxon>
    </lineage>
</organism>
<gene>
    <name evidence="4" type="ORF">MOX91_01880</name>
</gene>
<dbReference type="InterPro" id="IPR029058">
    <property type="entry name" value="AB_hydrolase_fold"/>
</dbReference>
<keyword evidence="1 4" id="KW-0378">Hydrolase</keyword>
<dbReference type="Gene3D" id="3.40.50.1820">
    <property type="entry name" value="alpha/beta hydrolase"/>
    <property type="match status" value="1"/>
</dbReference>
<feature type="signal peptide" evidence="2">
    <location>
        <begin position="1"/>
        <end position="19"/>
    </location>
</feature>